<protein>
    <recommendedName>
        <fullName evidence="1">Peptidase C51 domain-containing protein</fullName>
    </recommendedName>
</protein>
<evidence type="ECO:0000259" key="1">
    <source>
        <dbReference type="PROSITE" id="PS50911"/>
    </source>
</evidence>
<proteinExistence type="predicted"/>
<accession>A0A645EAQ9</accession>
<dbReference type="InterPro" id="IPR007921">
    <property type="entry name" value="CHAP_dom"/>
</dbReference>
<dbReference type="PROSITE" id="PS50911">
    <property type="entry name" value="CHAP"/>
    <property type="match status" value="1"/>
</dbReference>
<feature type="domain" description="Peptidase C51" evidence="1">
    <location>
        <begin position="1"/>
        <end position="67"/>
    </location>
</feature>
<organism evidence="2">
    <name type="scientific">bioreactor metagenome</name>
    <dbReference type="NCBI Taxonomy" id="1076179"/>
    <lineage>
        <taxon>unclassified sequences</taxon>
        <taxon>metagenomes</taxon>
        <taxon>ecological metagenomes</taxon>
    </lineage>
</organism>
<sequence length="67" mass="7380">MRDYGFARQRADNEHGESFHAGYTLAFIGQRGDSEGEVVVLFDRGTGSWGHIGFLSARINSGEANFN</sequence>
<dbReference type="EMBL" id="VSSQ01044120">
    <property type="protein sequence ID" value="MPM97913.1"/>
    <property type="molecule type" value="Genomic_DNA"/>
</dbReference>
<gene>
    <name evidence="2" type="ORF">SDC9_145093</name>
</gene>
<dbReference type="AlphaFoldDB" id="A0A645EAQ9"/>
<reference evidence="2" key="1">
    <citation type="submission" date="2019-08" db="EMBL/GenBank/DDBJ databases">
        <authorList>
            <person name="Kucharzyk K."/>
            <person name="Murdoch R.W."/>
            <person name="Higgins S."/>
            <person name="Loffler F."/>
        </authorList>
    </citation>
    <scope>NUCLEOTIDE SEQUENCE</scope>
</reference>
<comment type="caution">
    <text evidence="2">The sequence shown here is derived from an EMBL/GenBank/DDBJ whole genome shotgun (WGS) entry which is preliminary data.</text>
</comment>
<evidence type="ECO:0000313" key="2">
    <source>
        <dbReference type="EMBL" id="MPM97913.1"/>
    </source>
</evidence>
<name>A0A645EAQ9_9ZZZZ</name>